<dbReference type="Proteomes" id="UP001056384">
    <property type="component" value="Chromosome 10"/>
</dbReference>
<feature type="region of interest" description="Disordered" evidence="1">
    <location>
        <begin position="1"/>
        <end position="37"/>
    </location>
</feature>
<protein>
    <submittedName>
        <fullName evidence="2">Uncharacterized protein</fullName>
    </submittedName>
</protein>
<name>A0A9Q9ENW4_9PEZI</name>
<reference evidence="2" key="1">
    <citation type="submission" date="2022-06" db="EMBL/GenBank/DDBJ databases">
        <title>Complete genome sequences of two strains of the flax pathogen Septoria linicola.</title>
        <authorList>
            <person name="Lapalu N."/>
            <person name="Simon A."/>
            <person name="Demenou B."/>
            <person name="Paumier D."/>
            <person name="Guillot M.-P."/>
            <person name="Gout L."/>
            <person name="Valade R."/>
        </authorList>
    </citation>
    <scope>NUCLEOTIDE SEQUENCE</scope>
    <source>
        <strain evidence="2">SE15195</strain>
    </source>
</reference>
<dbReference type="AlphaFoldDB" id="A0A9Q9ENW4"/>
<organism evidence="2 3">
    <name type="scientific">Septoria linicola</name>
    <dbReference type="NCBI Taxonomy" id="215465"/>
    <lineage>
        <taxon>Eukaryota</taxon>
        <taxon>Fungi</taxon>
        <taxon>Dikarya</taxon>
        <taxon>Ascomycota</taxon>
        <taxon>Pezizomycotina</taxon>
        <taxon>Dothideomycetes</taxon>
        <taxon>Dothideomycetidae</taxon>
        <taxon>Mycosphaerellales</taxon>
        <taxon>Mycosphaerellaceae</taxon>
        <taxon>Septoria</taxon>
    </lineage>
</organism>
<gene>
    <name evidence="2" type="ORF">Slin15195_G107990</name>
</gene>
<evidence type="ECO:0000313" key="3">
    <source>
        <dbReference type="Proteomes" id="UP001056384"/>
    </source>
</evidence>
<accession>A0A9Q9ENW4</accession>
<proteinExistence type="predicted"/>
<keyword evidence="3" id="KW-1185">Reference proteome</keyword>
<dbReference type="EMBL" id="CP099427">
    <property type="protein sequence ID" value="USW57480.1"/>
    <property type="molecule type" value="Genomic_DNA"/>
</dbReference>
<dbReference type="OrthoDB" id="3262926at2759"/>
<evidence type="ECO:0000256" key="1">
    <source>
        <dbReference type="SAM" id="MobiDB-lite"/>
    </source>
</evidence>
<evidence type="ECO:0000313" key="2">
    <source>
        <dbReference type="EMBL" id="USW57480.1"/>
    </source>
</evidence>
<sequence length="197" mass="21933">MNDYELQQELEALAGNAYDPDKNNSSSENETKTPVEPISATISRWAKLFHMTSADAVDRIMEHRYNITRTRVSDAHWETVQDDKESQGYDREAYEYELDLQRKQAVLPSLLPTSAESGSTVTYLVEITGPLHSVEKIRGVAKMEKVPEVVKGTSQEDGRAVELCCVDGVGKSAVLEWASREGGGFEPTILVDPRSLQ</sequence>